<feature type="domain" description="FAS1" evidence="10">
    <location>
        <begin position="223"/>
        <end position="366"/>
    </location>
</feature>
<dbReference type="AlphaFoldDB" id="A0A3L6DTV2"/>
<comment type="subcellular location">
    <subcellularLocation>
        <location evidence="1">Cell membrane</location>
        <topology evidence="1">Lipid-anchor</topology>
        <topology evidence="1">GPI-anchor</topology>
    </subcellularLocation>
</comment>
<dbReference type="Proteomes" id="UP000251960">
    <property type="component" value="Chromosome 8"/>
</dbReference>
<dbReference type="InterPro" id="IPR000782">
    <property type="entry name" value="FAS1_domain"/>
</dbReference>
<dbReference type="GO" id="GO:0005886">
    <property type="term" value="C:plasma membrane"/>
    <property type="evidence" value="ECO:0007669"/>
    <property type="project" value="UniProtKB-SubCell"/>
</dbReference>
<evidence type="ECO:0000313" key="12">
    <source>
        <dbReference type="Proteomes" id="UP000251960"/>
    </source>
</evidence>
<protein>
    <submittedName>
        <fullName evidence="11">Fasciclin-like arabinogalactan protein 9</fullName>
    </submittedName>
</protein>
<evidence type="ECO:0000313" key="11">
    <source>
        <dbReference type="EMBL" id="PWZ12136.1"/>
    </source>
</evidence>
<gene>
    <name evidence="11" type="primary">FLA9</name>
    <name evidence="11" type="ORF">Zm00014a_014430</name>
</gene>
<dbReference type="ExpressionAtlas" id="A0A3L6DTV2">
    <property type="expression patterns" value="baseline and differential"/>
</dbReference>
<evidence type="ECO:0000256" key="7">
    <source>
        <dbReference type="ARBA" id="ARBA00024686"/>
    </source>
</evidence>
<sequence>MKSTQQDTQLNGQLNNSFGSGYTVFAPTDSAFSSLKPGTLNKLSQQEQVSLVQYHVLPQFYSLDSFETASNPVRTQASGSDGPYTLNITADSSGQANVSTGLVATRVGQALRAQQPLAVYSVDQVLLANDLFGVKPPASAPPAARKPAKGGSVAEAPAAGSADAPPSGAAARGASRTAGWSSLPALLFLAAAASFLSLFCSAIAGRTSLSGKLASLTRRHMRQPANVNKALKDDQFSEFKQLLHDTRVDTQINAQLTDSYNGLTIMAPTNAAFDKMKAGVLNGLSPQDQIQLVLYCVLPRFYSLSMLGTLDGKVNTQGSGHDGPYRYDIKRSGNNVNVSTGVNWMLLGSPVSKDFPLAIYPVDKVPLPYELFGPKPPTPAPAPAPAPAKSKTKKKKKAAGIAEPPTADDDTSASDDQKAAATPGAAGSWAAAALSALAAAALGAGLF</sequence>
<dbReference type="InterPro" id="IPR036378">
    <property type="entry name" value="FAS1_dom_sf"/>
</dbReference>
<keyword evidence="3" id="KW-1003">Cell membrane</keyword>
<keyword evidence="4" id="KW-0325">Glycoprotein</keyword>
<dbReference type="SUPFAM" id="SSF82153">
    <property type="entry name" value="FAS1 domain"/>
    <property type="match status" value="2"/>
</dbReference>
<dbReference type="PANTHER" id="PTHR32077:SF33">
    <property type="entry name" value="OS05G0563550 PROTEIN"/>
    <property type="match status" value="1"/>
</dbReference>
<evidence type="ECO:0000256" key="1">
    <source>
        <dbReference type="ARBA" id="ARBA00004609"/>
    </source>
</evidence>
<keyword evidence="4" id="KW-0336">GPI-anchor</keyword>
<evidence type="ECO:0000256" key="9">
    <source>
        <dbReference type="SAM" id="Phobius"/>
    </source>
</evidence>
<dbReference type="Gene3D" id="2.30.180.10">
    <property type="entry name" value="FAS1 domain"/>
    <property type="match status" value="2"/>
</dbReference>
<dbReference type="SMART" id="SM00554">
    <property type="entry name" value="FAS1"/>
    <property type="match status" value="2"/>
</dbReference>
<keyword evidence="4" id="KW-0449">Lipoprotein</keyword>
<accession>A0A3L6DTV2</accession>
<evidence type="ECO:0000256" key="4">
    <source>
        <dbReference type="ARBA" id="ARBA00022622"/>
    </source>
</evidence>
<comment type="similarity">
    <text evidence="2">Belongs to the fasciclin-like AGP family.</text>
</comment>
<evidence type="ECO:0000256" key="3">
    <source>
        <dbReference type="ARBA" id="ARBA00022475"/>
    </source>
</evidence>
<dbReference type="GO" id="GO:0098552">
    <property type="term" value="C:side of membrane"/>
    <property type="evidence" value="ECO:0007669"/>
    <property type="project" value="UniProtKB-KW"/>
</dbReference>
<organism evidence="11 12">
    <name type="scientific">Zea mays</name>
    <name type="common">Maize</name>
    <dbReference type="NCBI Taxonomy" id="4577"/>
    <lineage>
        <taxon>Eukaryota</taxon>
        <taxon>Viridiplantae</taxon>
        <taxon>Streptophyta</taxon>
        <taxon>Embryophyta</taxon>
        <taxon>Tracheophyta</taxon>
        <taxon>Spermatophyta</taxon>
        <taxon>Magnoliopsida</taxon>
        <taxon>Liliopsida</taxon>
        <taxon>Poales</taxon>
        <taxon>Poaceae</taxon>
        <taxon>PACMAD clade</taxon>
        <taxon>Panicoideae</taxon>
        <taxon>Andropogonodae</taxon>
        <taxon>Andropogoneae</taxon>
        <taxon>Tripsacinae</taxon>
        <taxon>Zea</taxon>
    </lineage>
</organism>
<evidence type="ECO:0000256" key="8">
    <source>
        <dbReference type="SAM" id="MobiDB-lite"/>
    </source>
</evidence>
<dbReference type="PANTHER" id="PTHR32077">
    <property type="entry name" value="FASCICLIN-LIKE ARABINOGALACTAN PROTEIN"/>
    <property type="match status" value="1"/>
</dbReference>
<keyword evidence="9" id="KW-1133">Transmembrane helix</keyword>
<name>A0A3L6DTV2_MAIZE</name>
<comment type="caution">
    <text evidence="11">The sequence shown here is derived from an EMBL/GenBank/DDBJ whole genome shotgun (WGS) entry which is preliminary data.</text>
</comment>
<dbReference type="EMBL" id="NCVQ01000009">
    <property type="protein sequence ID" value="PWZ12136.1"/>
    <property type="molecule type" value="Genomic_DNA"/>
</dbReference>
<dbReference type="PROSITE" id="PS50213">
    <property type="entry name" value="FAS1"/>
    <property type="match status" value="2"/>
</dbReference>
<evidence type="ECO:0000256" key="5">
    <source>
        <dbReference type="ARBA" id="ARBA00022729"/>
    </source>
</evidence>
<evidence type="ECO:0000256" key="2">
    <source>
        <dbReference type="ARBA" id="ARBA00007843"/>
    </source>
</evidence>
<feature type="domain" description="FAS1" evidence="10">
    <location>
        <begin position="1"/>
        <end position="126"/>
    </location>
</feature>
<feature type="region of interest" description="Disordered" evidence="8">
    <location>
        <begin position="376"/>
        <end position="424"/>
    </location>
</feature>
<feature type="compositionally biased region" description="Pro residues" evidence="8">
    <location>
        <begin position="376"/>
        <end position="386"/>
    </location>
</feature>
<evidence type="ECO:0000256" key="6">
    <source>
        <dbReference type="ARBA" id="ARBA00023136"/>
    </source>
</evidence>
<evidence type="ECO:0000259" key="10">
    <source>
        <dbReference type="PROSITE" id="PS50213"/>
    </source>
</evidence>
<keyword evidence="6 9" id="KW-0472">Membrane</keyword>
<keyword evidence="5" id="KW-0732">Signal</keyword>
<dbReference type="InterPro" id="IPR045003">
    <property type="entry name" value="FLA_A"/>
</dbReference>
<feature type="transmembrane region" description="Helical" evidence="9">
    <location>
        <begin position="185"/>
        <end position="205"/>
    </location>
</feature>
<feature type="region of interest" description="Disordered" evidence="8">
    <location>
        <begin position="138"/>
        <end position="174"/>
    </location>
</feature>
<dbReference type="Pfam" id="PF02469">
    <property type="entry name" value="Fasciclin"/>
    <property type="match status" value="2"/>
</dbReference>
<reference evidence="11 12" key="1">
    <citation type="journal article" date="2018" name="Nat. Genet.">
        <title>Extensive intraspecific gene order and gene structural variations between Mo17 and other maize genomes.</title>
        <authorList>
            <person name="Sun S."/>
            <person name="Zhou Y."/>
            <person name="Chen J."/>
            <person name="Shi J."/>
            <person name="Zhao H."/>
            <person name="Zhao H."/>
            <person name="Song W."/>
            <person name="Zhang M."/>
            <person name="Cui Y."/>
            <person name="Dong X."/>
            <person name="Liu H."/>
            <person name="Ma X."/>
            <person name="Jiao Y."/>
            <person name="Wang B."/>
            <person name="Wei X."/>
            <person name="Stein J.C."/>
            <person name="Glaubitz J.C."/>
            <person name="Lu F."/>
            <person name="Yu G."/>
            <person name="Liang C."/>
            <person name="Fengler K."/>
            <person name="Li B."/>
            <person name="Rafalski A."/>
            <person name="Schnable P.S."/>
            <person name="Ware D.H."/>
            <person name="Buckler E.S."/>
            <person name="Lai J."/>
        </authorList>
    </citation>
    <scope>NUCLEOTIDE SEQUENCE [LARGE SCALE GENOMIC DNA]</scope>
    <source>
        <strain evidence="12">cv. Missouri 17</strain>
        <tissue evidence="11">Seedling</tissue>
    </source>
</reference>
<keyword evidence="9" id="KW-0812">Transmembrane</keyword>
<comment type="function">
    <text evidence="7">May be a cell surface adhesion protein.</text>
</comment>
<proteinExistence type="inferred from homology"/>